<evidence type="ECO:0000256" key="14">
    <source>
        <dbReference type="ARBA" id="ARBA00022824"/>
    </source>
</evidence>
<dbReference type="Pfam" id="PF05729">
    <property type="entry name" value="NACHT"/>
    <property type="match status" value="1"/>
</dbReference>
<keyword evidence="21" id="KW-0564">Palmitate</keyword>
<dbReference type="OrthoDB" id="120976at2759"/>
<keyword evidence="10" id="KW-0399">Innate immunity</keyword>
<proteinExistence type="predicted"/>
<organism evidence="29 30">
    <name type="scientific">Python bivittatus</name>
    <name type="common">Burmese python</name>
    <name type="synonym">Python molurus bivittatus</name>
    <dbReference type="NCBI Taxonomy" id="176946"/>
    <lineage>
        <taxon>Eukaryota</taxon>
        <taxon>Metazoa</taxon>
        <taxon>Chordata</taxon>
        <taxon>Craniata</taxon>
        <taxon>Vertebrata</taxon>
        <taxon>Euteleostomi</taxon>
        <taxon>Lepidosauria</taxon>
        <taxon>Squamata</taxon>
        <taxon>Bifurcata</taxon>
        <taxon>Unidentata</taxon>
        <taxon>Episquamata</taxon>
        <taxon>Toxicofera</taxon>
        <taxon>Serpentes</taxon>
        <taxon>Henophidia</taxon>
        <taxon>Pythonidae</taxon>
        <taxon>Python</taxon>
    </lineage>
</organism>
<dbReference type="InterPro" id="IPR032675">
    <property type="entry name" value="LRR_dom_sf"/>
</dbReference>
<protein>
    <submittedName>
        <fullName evidence="30">NACHT, LRR and PYD domains-containing protein 12-like</fullName>
    </submittedName>
</protein>
<dbReference type="InterPro" id="IPR041075">
    <property type="entry name" value="NOD1/2_WH"/>
</dbReference>
<gene>
    <name evidence="30" type="primary">LOC103064904</name>
</gene>
<dbReference type="Gene3D" id="3.40.50.300">
    <property type="entry name" value="P-loop containing nucleotide triphosphate hydrolases"/>
    <property type="match status" value="1"/>
</dbReference>
<reference evidence="30" key="1">
    <citation type="submission" date="2025-08" db="UniProtKB">
        <authorList>
            <consortium name="RefSeq"/>
        </authorList>
    </citation>
    <scope>IDENTIFICATION</scope>
    <source>
        <tissue evidence="30">Liver</tissue>
    </source>
</reference>
<dbReference type="InterPro" id="IPR004020">
    <property type="entry name" value="DAPIN"/>
</dbReference>
<dbReference type="PANTHER" id="PTHR45690">
    <property type="entry name" value="NACHT, LRR AND PYD DOMAINS-CONTAINING PROTEIN 12"/>
    <property type="match status" value="1"/>
</dbReference>
<evidence type="ECO:0000256" key="19">
    <source>
        <dbReference type="ARBA" id="ARBA00023034"/>
    </source>
</evidence>
<keyword evidence="20" id="KW-0472">Membrane</keyword>
<dbReference type="PROSITE" id="PS50824">
    <property type="entry name" value="DAPIN"/>
    <property type="match status" value="1"/>
</dbReference>
<keyword evidence="16" id="KW-0832">Ubl conjugation</keyword>
<dbReference type="GO" id="GO:0045087">
    <property type="term" value="P:innate immune response"/>
    <property type="evidence" value="ECO:0007669"/>
    <property type="project" value="UniProtKB-KW"/>
</dbReference>
<dbReference type="GeneID" id="103064904"/>
<evidence type="ECO:0000256" key="12">
    <source>
        <dbReference type="ARBA" id="ARBA00022741"/>
    </source>
</evidence>
<dbReference type="Gene3D" id="3.80.10.10">
    <property type="entry name" value="Ribonuclease Inhibitor"/>
    <property type="match status" value="1"/>
</dbReference>
<evidence type="ECO:0000256" key="1">
    <source>
        <dbReference type="ARBA" id="ARBA00004110"/>
    </source>
</evidence>
<evidence type="ECO:0000313" key="30">
    <source>
        <dbReference type="RefSeq" id="XP_025032735.1"/>
    </source>
</evidence>
<keyword evidence="25" id="KW-0539">Nucleus</keyword>
<keyword evidence="7" id="KW-0963">Cytoplasm</keyword>
<dbReference type="SUPFAM" id="SSF52047">
    <property type="entry name" value="RNI-like"/>
    <property type="match status" value="2"/>
</dbReference>
<dbReference type="Pfam" id="PF02758">
    <property type="entry name" value="PYRIN"/>
    <property type="match status" value="1"/>
</dbReference>
<keyword evidence="29" id="KW-1185">Reference proteome</keyword>
<keyword evidence="22" id="KW-0804">Transcription</keyword>
<evidence type="ECO:0000256" key="15">
    <source>
        <dbReference type="ARBA" id="ARBA00022840"/>
    </source>
</evidence>
<dbReference type="Gene3D" id="1.10.533.10">
    <property type="entry name" value="Death Domain, Fas"/>
    <property type="match status" value="1"/>
</dbReference>
<dbReference type="Pfam" id="PF17776">
    <property type="entry name" value="NLRC4_HD2"/>
    <property type="match status" value="1"/>
</dbReference>
<dbReference type="InterPro" id="IPR050637">
    <property type="entry name" value="NLRP_innate_immun_reg"/>
</dbReference>
<evidence type="ECO:0000256" key="25">
    <source>
        <dbReference type="ARBA" id="ARBA00023242"/>
    </source>
</evidence>
<dbReference type="RefSeq" id="XP_025032735.1">
    <property type="nucleotide sequence ID" value="XM_025176967.1"/>
</dbReference>
<evidence type="ECO:0000256" key="17">
    <source>
        <dbReference type="ARBA" id="ARBA00022859"/>
    </source>
</evidence>
<keyword evidence="11" id="KW-0677">Repeat</keyword>
<feature type="domain" description="NACHT" evidence="28">
    <location>
        <begin position="202"/>
        <end position="452"/>
    </location>
</feature>
<accession>A0A9F5N1S5</accession>
<keyword evidence="18" id="KW-0805">Transcription regulation</keyword>
<evidence type="ECO:0000313" key="29">
    <source>
        <dbReference type="Proteomes" id="UP000695026"/>
    </source>
</evidence>
<evidence type="ECO:0000256" key="16">
    <source>
        <dbReference type="ARBA" id="ARBA00022843"/>
    </source>
</evidence>
<dbReference type="OMA" id="VNSCLGE"/>
<evidence type="ECO:0000256" key="22">
    <source>
        <dbReference type="ARBA" id="ARBA00023163"/>
    </source>
</evidence>
<keyword evidence="15" id="KW-0067">ATP-binding</keyword>
<evidence type="ECO:0000256" key="3">
    <source>
        <dbReference type="ARBA" id="ARBA00004240"/>
    </source>
</evidence>
<dbReference type="SMART" id="SM01288">
    <property type="entry name" value="FISNA"/>
    <property type="match status" value="1"/>
</dbReference>
<dbReference type="SMART" id="SM00368">
    <property type="entry name" value="LRR_RI"/>
    <property type="match status" value="8"/>
</dbReference>
<dbReference type="GO" id="GO:0005576">
    <property type="term" value="C:extracellular region"/>
    <property type="evidence" value="ECO:0007669"/>
    <property type="project" value="UniProtKB-SubCell"/>
</dbReference>
<evidence type="ECO:0000256" key="8">
    <source>
        <dbReference type="ARBA" id="ARBA00022525"/>
    </source>
</evidence>
<dbReference type="SMART" id="SM01289">
    <property type="entry name" value="PYRIN"/>
    <property type="match status" value="1"/>
</dbReference>
<evidence type="ECO:0000256" key="21">
    <source>
        <dbReference type="ARBA" id="ARBA00023139"/>
    </source>
</evidence>
<dbReference type="GO" id="GO:0016787">
    <property type="term" value="F:hydrolase activity"/>
    <property type="evidence" value="ECO:0007669"/>
    <property type="project" value="UniProtKB-KW"/>
</dbReference>
<dbReference type="GO" id="GO:0005634">
    <property type="term" value="C:nucleus"/>
    <property type="evidence" value="ECO:0007669"/>
    <property type="project" value="UniProtKB-SubCell"/>
</dbReference>
<dbReference type="InterPro" id="IPR041267">
    <property type="entry name" value="NLRP_HD2"/>
</dbReference>
<keyword evidence="12" id="KW-0547">Nucleotide-binding</keyword>
<sequence>MTDMNSIVREDLYKALNELLEKQFEEFKWRLKYIDYDEKSNIPPASLEKANQQEVVDLMIQYYEEDALKVSICVLRKSNINDVAKKLEETLQKDVEAQQLPDSSDYRSHVKKKIQRIEDPNSIPGEYVPLNQRYSNLIVLDYPWSEEEREHEITATGRKHAEIISKRVESSTSIETLFNPDKYGLTPQVVVCPNSHAVKKVIQSILKNVEKLLFIIDGFDELRYSFDQPGDYFCTDPWKKEPVKILLSSLFQKKLLPESYLIITTRPTALKKLHGCLEHPRYFEILGFSLKERQEYFNRFFEKKDQATQAFRLVKQNDTLLTMCVIPLVSWIICTVMKQEMERGQDLQKTPYTITAVYMLYLSSLLKFHHNASNQDFQINMKGLCSLAAEGLWKQEILFMEEEVKKHNLDEKNSLSLFLNQSIFKRDIDCIQTYSFIHLSFQEFFAALFYVLEGGEEQHSENVSKNLQTLLEQSLSSRFDLTMTVRFLFGILNEEKRMTRLKQEFGWKIPPKNKEFLLDWVKNEIQNGGISTGLEQQMFSYLCETQDDSVVKNALYNVTAVRYECNSVMELMILVYCVQHCENLEDLTVKGCIFLNEIEEEIFPPENAEWSMRERYMEDFFKALMELRNLTSLDFWRWSFTESCSKHLAEVLRKKQSLRKLYLWFEDRDDKAVELLCEGLQHPECKVEKLRLYGTYLTKSRSRHFAEILRKNQRLRELILSFYDTDDRGVQILFEGLKHPDCTVEKLCLDGIFWPESHGRRFAEVIRKNQKLRELKLSLSSRDDRVVQMLCEGLRHPDCKIEKLWLNGAFCTESSSRHFAEVLRKNQKLRELILSFCKSDEKAVEMMLEGLKHPHCTVEKLWLDGAFYAESCSRHFAEVLWKNQRLRDLKLSLYNKDDRGVEILCEGLKHPDCKVEKLCLDGRFLTESSGRHLAEVLSKNQKLTELILSFYNSDEKAVEMLFEGLKDPECKLKNLRCVGSVCFSVGCVLLSPECFCSGNISRERQFQLRYTV</sequence>
<dbReference type="SUPFAM" id="SSF47986">
    <property type="entry name" value="DEATH domain"/>
    <property type="match status" value="1"/>
</dbReference>
<keyword evidence="24" id="KW-1271">Inflammasome</keyword>
<evidence type="ECO:0000256" key="24">
    <source>
        <dbReference type="ARBA" id="ARBA00023233"/>
    </source>
</evidence>
<dbReference type="InterPro" id="IPR011029">
    <property type="entry name" value="DEATH-like_dom_sf"/>
</dbReference>
<keyword evidence="26" id="KW-0449">Lipoprotein</keyword>
<keyword evidence="17" id="KW-0391">Immunity</keyword>
<evidence type="ECO:0000256" key="4">
    <source>
        <dbReference type="ARBA" id="ARBA00004308"/>
    </source>
</evidence>
<keyword evidence="19" id="KW-0333">Golgi apparatus</keyword>
<dbReference type="Proteomes" id="UP000695026">
    <property type="component" value="Unplaced"/>
</dbReference>
<evidence type="ECO:0000256" key="13">
    <source>
        <dbReference type="ARBA" id="ARBA00022801"/>
    </source>
</evidence>
<evidence type="ECO:0000256" key="9">
    <source>
        <dbReference type="ARBA" id="ARBA00022553"/>
    </source>
</evidence>
<dbReference type="InterPro" id="IPR029495">
    <property type="entry name" value="NACHT-assoc"/>
</dbReference>
<keyword evidence="8" id="KW-0964">Secreted</keyword>
<dbReference type="Pfam" id="PF14484">
    <property type="entry name" value="FISNA"/>
    <property type="match status" value="1"/>
</dbReference>
<evidence type="ECO:0000256" key="6">
    <source>
        <dbReference type="ARBA" id="ARBA00004613"/>
    </source>
</evidence>
<keyword evidence="9" id="KW-0597">Phosphoprotein</keyword>
<evidence type="ECO:0000259" key="28">
    <source>
        <dbReference type="PROSITE" id="PS50837"/>
    </source>
</evidence>
<dbReference type="KEGG" id="pbi:103064904"/>
<evidence type="ECO:0000256" key="5">
    <source>
        <dbReference type="ARBA" id="ARBA00004555"/>
    </source>
</evidence>
<evidence type="ECO:0000256" key="23">
    <source>
        <dbReference type="ARBA" id="ARBA00023198"/>
    </source>
</evidence>
<dbReference type="GO" id="GO:0005783">
    <property type="term" value="C:endoplasmic reticulum"/>
    <property type="evidence" value="ECO:0007669"/>
    <property type="project" value="UniProtKB-SubCell"/>
</dbReference>
<evidence type="ECO:0000256" key="7">
    <source>
        <dbReference type="ARBA" id="ARBA00022490"/>
    </source>
</evidence>
<keyword evidence="13" id="KW-0378">Hydrolase</keyword>
<evidence type="ECO:0000256" key="26">
    <source>
        <dbReference type="ARBA" id="ARBA00023288"/>
    </source>
</evidence>
<dbReference type="PANTHER" id="PTHR45690:SF19">
    <property type="entry name" value="NACHT, LRR AND PYD DOMAINS-CONTAINING PROTEIN 3"/>
    <property type="match status" value="1"/>
</dbReference>
<dbReference type="AlphaFoldDB" id="A0A9F5N1S5"/>
<dbReference type="PROSITE" id="PS50837">
    <property type="entry name" value="NACHT"/>
    <property type="match status" value="1"/>
</dbReference>
<evidence type="ECO:0000256" key="10">
    <source>
        <dbReference type="ARBA" id="ARBA00022588"/>
    </source>
</evidence>
<name>A0A9F5N1S5_PYTBI</name>
<dbReference type="GO" id="GO:0006954">
    <property type="term" value="P:inflammatory response"/>
    <property type="evidence" value="ECO:0007669"/>
    <property type="project" value="UniProtKB-KW"/>
</dbReference>
<keyword evidence="23" id="KW-0395">Inflammatory response</keyword>
<evidence type="ECO:0000256" key="2">
    <source>
        <dbReference type="ARBA" id="ARBA00004123"/>
    </source>
</evidence>
<comment type="subcellular location">
    <subcellularLocation>
        <location evidence="4">Endomembrane system</location>
    </subcellularLocation>
    <subcellularLocation>
        <location evidence="3">Endoplasmic reticulum</location>
    </subcellularLocation>
    <subcellularLocation>
        <location evidence="5">Golgi apparatus</location>
    </subcellularLocation>
    <subcellularLocation>
        <location evidence="1">Inflammasome</location>
    </subcellularLocation>
    <subcellularLocation>
        <location evidence="2">Nucleus</location>
    </subcellularLocation>
    <subcellularLocation>
        <location evidence="6">Secreted</location>
    </subcellularLocation>
</comment>
<dbReference type="InterPro" id="IPR027417">
    <property type="entry name" value="P-loop_NTPase"/>
</dbReference>
<dbReference type="GO" id="GO:0005524">
    <property type="term" value="F:ATP binding"/>
    <property type="evidence" value="ECO:0007669"/>
    <property type="project" value="UniProtKB-KW"/>
</dbReference>
<evidence type="ECO:0000256" key="11">
    <source>
        <dbReference type="ARBA" id="ARBA00022737"/>
    </source>
</evidence>
<evidence type="ECO:0000259" key="27">
    <source>
        <dbReference type="PROSITE" id="PS50824"/>
    </source>
</evidence>
<evidence type="ECO:0000256" key="18">
    <source>
        <dbReference type="ARBA" id="ARBA00023015"/>
    </source>
</evidence>
<keyword evidence="14" id="KW-0256">Endoplasmic reticulum</keyword>
<feature type="domain" description="Pyrin" evidence="27">
    <location>
        <begin position="4"/>
        <end position="93"/>
    </location>
</feature>
<dbReference type="CDD" id="cd08321">
    <property type="entry name" value="Pyrin_ASC-like"/>
    <property type="match status" value="1"/>
</dbReference>
<dbReference type="Pfam" id="PF17779">
    <property type="entry name" value="WHD_NOD2"/>
    <property type="match status" value="1"/>
</dbReference>
<dbReference type="GO" id="GO:0061702">
    <property type="term" value="C:canonical inflammasome complex"/>
    <property type="evidence" value="ECO:0007669"/>
    <property type="project" value="UniProtKB-SubCell"/>
</dbReference>
<evidence type="ECO:0000256" key="20">
    <source>
        <dbReference type="ARBA" id="ARBA00023136"/>
    </source>
</evidence>
<dbReference type="InterPro" id="IPR007111">
    <property type="entry name" value="NACHT_NTPase"/>
</dbReference>